<sequence length="124" mass="13616">MFKKLFRTNPASVPNDVSANQGRGLGALRTAYADWRFGNDLAAIVGAFDRLSNRRLNLIGLNRETLFDSAGDMMVHAEEERAIVREIIAIIDASTDTSLKCPDIPLPVEYSKQTEAVAAAKTYT</sequence>
<evidence type="ECO:0000313" key="2">
    <source>
        <dbReference type="Proteomes" id="UP000004688"/>
    </source>
</evidence>
<reference evidence="1 2" key="1">
    <citation type="journal article" date="2013" name="PLoS ONE">
        <title>Poles Apart: Arctic and Antarctic Octadecabacter strains Share High Genome Plasticity and a New Type of Xanthorhodopsin.</title>
        <authorList>
            <person name="Vollmers J."/>
            <person name="Voget S."/>
            <person name="Dietrich S."/>
            <person name="Gollnow K."/>
            <person name="Smits M."/>
            <person name="Meyer K."/>
            <person name="Brinkhoff T."/>
            <person name="Simon M."/>
            <person name="Daniel R."/>
        </authorList>
    </citation>
    <scope>NUCLEOTIDE SEQUENCE [LARGE SCALE GENOMIC DNA]</scope>
    <source>
        <strain evidence="1 2">238</strain>
    </source>
</reference>
<proteinExistence type="predicted"/>
<dbReference type="OrthoDB" id="7875868at2"/>
<protein>
    <submittedName>
        <fullName evidence="1">Uncharacterized protein</fullName>
    </submittedName>
</protein>
<dbReference type="HOGENOM" id="CLU_2058970_0_0_5"/>
<gene>
    <name evidence="1" type="ORF">OA238_c41740</name>
</gene>
<dbReference type="AlphaFoldDB" id="M9RW60"/>
<keyword evidence="2" id="KW-1185">Reference proteome</keyword>
<name>M9RW60_9RHOB</name>
<dbReference type="Proteomes" id="UP000004688">
    <property type="component" value="Chromosome"/>
</dbReference>
<evidence type="ECO:0000313" key="1">
    <source>
        <dbReference type="EMBL" id="AGI74090.1"/>
    </source>
</evidence>
<dbReference type="eggNOG" id="ENOG502ZEBQ">
    <property type="taxonomic scope" value="Bacteria"/>
</dbReference>
<accession>M9RW60</accession>
<dbReference type="EMBL" id="CP003742">
    <property type="protein sequence ID" value="AGI74090.1"/>
    <property type="molecule type" value="Genomic_DNA"/>
</dbReference>
<dbReference type="KEGG" id="oar:OA238_c41740"/>
<organism evidence="1 2">
    <name type="scientific">Octadecabacter arcticus 238</name>
    <dbReference type="NCBI Taxonomy" id="391616"/>
    <lineage>
        <taxon>Bacteria</taxon>
        <taxon>Pseudomonadati</taxon>
        <taxon>Pseudomonadota</taxon>
        <taxon>Alphaproteobacteria</taxon>
        <taxon>Rhodobacterales</taxon>
        <taxon>Roseobacteraceae</taxon>
        <taxon>Octadecabacter</taxon>
    </lineage>
</organism>
<dbReference type="RefSeq" id="WP_015497058.1">
    <property type="nucleotide sequence ID" value="NC_020908.1"/>
</dbReference>